<dbReference type="Pfam" id="PF02065">
    <property type="entry name" value="Melibiase"/>
    <property type="match status" value="1"/>
</dbReference>
<reference evidence="4 5" key="2">
    <citation type="journal article" date="2011" name="Stand. Genomic Sci.">
        <title>Complete genome sequence of Mahella australiensis type strain (50-1 BON).</title>
        <authorList>
            <person name="Sikorski J."/>
            <person name="Teshima H."/>
            <person name="Nolan M."/>
            <person name="Lucas S."/>
            <person name="Hammon N."/>
            <person name="Deshpande S."/>
            <person name="Cheng J.F."/>
            <person name="Pitluck S."/>
            <person name="Liolios K."/>
            <person name="Pagani I."/>
            <person name="Ivanova N."/>
            <person name="Huntemann M."/>
            <person name="Mavromatis K."/>
            <person name="Ovchinikova G."/>
            <person name="Pati A."/>
            <person name="Tapia R."/>
            <person name="Han C."/>
            <person name="Goodwin L."/>
            <person name="Chen A."/>
            <person name="Palaniappan K."/>
            <person name="Land M."/>
            <person name="Hauser L."/>
            <person name="Ngatchou-Djao O.D."/>
            <person name="Rohde M."/>
            <person name="Pukall R."/>
            <person name="Spring S."/>
            <person name="Abt B."/>
            <person name="Goker M."/>
            <person name="Detter J.C."/>
            <person name="Woyke T."/>
            <person name="Bristow J."/>
            <person name="Markowitz V."/>
            <person name="Hugenholtz P."/>
            <person name="Eisen J.A."/>
            <person name="Kyrpides N.C."/>
            <person name="Klenk H.P."/>
            <person name="Lapidus A."/>
        </authorList>
    </citation>
    <scope>NUCLEOTIDE SEQUENCE [LARGE SCALE GENOMIC DNA]</scope>
    <source>
        <strain evidence="5">DSM 15567 / CIP 107919 / 50-1 BON</strain>
    </source>
</reference>
<dbReference type="Proteomes" id="UP000008457">
    <property type="component" value="Chromosome"/>
</dbReference>
<evidence type="ECO:0000313" key="5">
    <source>
        <dbReference type="Proteomes" id="UP000008457"/>
    </source>
</evidence>
<gene>
    <name evidence="4" type="ordered locus">Mahau_2684</name>
</gene>
<dbReference type="Pfam" id="PF16874">
    <property type="entry name" value="Glyco_hydro_36C"/>
    <property type="match status" value="1"/>
</dbReference>
<dbReference type="Gene3D" id="2.60.40.1180">
    <property type="entry name" value="Golgi alpha-mannosidase II"/>
    <property type="match status" value="1"/>
</dbReference>
<dbReference type="OrthoDB" id="9758822at2"/>
<dbReference type="HOGENOM" id="CLU_383437_0_0_9"/>
<dbReference type="Gene3D" id="2.70.98.60">
    <property type="entry name" value="alpha-galactosidase from lactobacil brevis"/>
    <property type="match status" value="1"/>
</dbReference>
<dbReference type="RefSeq" id="WP_013782243.1">
    <property type="nucleotide sequence ID" value="NC_015520.1"/>
</dbReference>
<proteinExistence type="predicted"/>
<dbReference type="EMBL" id="CP002360">
    <property type="protein sequence ID" value="AEE97820.1"/>
    <property type="molecule type" value="Genomic_DNA"/>
</dbReference>
<dbReference type="PANTHER" id="PTHR43053:SF3">
    <property type="entry name" value="ALPHA-GALACTOSIDASE C-RELATED"/>
    <property type="match status" value="1"/>
</dbReference>
<dbReference type="InterPro" id="IPR017853">
    <property type="entry name" value="GH"/>
</dbReference>
<dbReference type="InterPro" id="IPR038417">
    <property type="entry name" value="Alpga-gal_N_sf"/>
</dbReference>
<dbReference type="GO" id="GO:0016052">
    <property type="term" value="P:carbohydrate catabolic process"/>
    <property type="evidence" value="ECO:0007669"/>
    <property type="project" value="InterPro"/>
</dbReference>
<keyword evidence="2 4" id="KW-0326">Glycosidase</keyword>
<dbReference type="PANTHER" id="PTHR43053">
    <property type="entry name" value="GLYCOSIDASE FAMILY 31"/>
    <property type="match status" value="1"/>
</dbReference>
<dbReference type="GO" id="GO:0004557">
    <property type="term" value="F:alpha-galactosidase activity"/>
    <property type="evidence" value="ECO:0007669"/>
    <property type="project" value="UniProtKB-EC"/>
</dbReference>
<evidence type="ECO:0000256" key="1">
    <source>
        <dbReference type="ARBA" id="ARBA00022801"/>
    </source>
</evidence>
<dbReference type="CDD" id="cd14791">
    <property type="entry name" value="GH36"/>
    <property type="match status" value="1"/>
</dbReference>
<dbReference type="KEGG" id="mas:Mahau_2684"/>
<accession>F3ZYQ2</accession>
<dbReference type="AlphaFoldDB" id="F3ZYQ2"/>
<keyword evidence="1 4" id="KW-0378">Hydrolase</keyword>
<organism evidence="4 5">
    <name type="scientific">Mahella australiensis (strain DSM 15567 / CIP 107919 / 50-1 BON)</name>
    <dbReference type="NCBI Taxonomy" id="697281"/>
    <lineage>
        <taxon>Bacteria</taxon>
        <taxon>Bacillati</taxon>
        <taxon>Bacillota</taxon>
        <taxon>Clostridia</taxon>
        <taxon>Thermoanaerobacterales</taxon>
        <taxon>Thermoanaerobacterales Family IV. Incertae Sedis</taxon>
        <taxon>Mahella</taxon>
    </lineage>
</organism>
<dbReference type="EC" id="3.2.1.22" evidence="4"/>
<dbReference type="InterPro" id="IPR031705">
    <property type="entry name" value="Glyco_hydro_36_C"/>
</dbReference>
<protein>
    <submittedName>
        <fullName evidence="4">Alpha-galactosidase</fullName>
        <ecNumber evidence="4">3.2.1.22</ecNumber>
    </submittedName>
</protein>
<feature type="domain" description="Glycosyl hydrolase family 36 C-terminal" evidence="3">
    <location>
        <begin position="608"/>
        <end position="687"/>
    </location>
</feature>
<dbReference type="InterPro" id="IPR002252">
    <property type="entry name" value="Glyco_hydro_36"/>
</dbReference>
<evidence type="ECO:0000313" key="4">
    <source>
        <dbReference type="EMBL" id="AEE97820.1"/>
    </source>
</evidence>
<reference evidence="5" key="1">
    <citation type="submission" date="2010-11" db="EMBL/GenBank/DDBJ databases">
        <title>The complete genome of Mahella australiensis DSM 15567.</title>
        <authorList>
            <consortium name="US DOE Joint Genome Institute (JGI-PGF)"/>
            <person name="Lucas S."/>
            <person name="Copeland A."/>
            <person name="Lapidus A."/>
            <person name="Bruce D."/>
            <person name="Goodwin L."/>
            <person name="Pitluck S."/>
            <person name="Kyrpides N."/>
            <person name="Mavromatis K."/>
            <person name="Pagani I."/>
            <person name="Ivanova N."/>
            <person name="Teshima H."/>
            <person name="Brettin T."/>
            <person name="Detter J.C."/>
            <person name="Han C."/>
            <person name="Tapia R."/>
            <person name="Land M."/>
            <person name="Hauser L."/>
            <person name="Markowitz V."/>
            <person name="Cheng J.-F."/>
            <person name="Hugenholtz P."/>
            <person name="Woyke T."/>
            <person name="Wu D."/>
            <person name="Spring S."/>
            <person name="Pukall R."/>
            <person name="Steenblock K."/>
            <person name="Schneider S."/>
            <person name="Klenk H.-P."/>
            <person name="Eisen J.A."/>
        </authorList>
    </citation>
    <scope>NUCLEOTIDE SEQUENCE [LARGE SCALE GENOMIC DNA]</scope>
    <source>
        <strain evidence="5">DSM 15567 / CIP 107919 / 50-1 BON</strain>
    </source>
</reference>
<dbReference type="eggNOG" id="COG3345">
    <property type="taxonomic scope" value="Bacteria"/>
</dbReference>
<dbReference type="InterPro" id="IPR013785">
    <property type="entry name" value="Aldolase_TIM"/>
</dbReference>
<evidence type="ECO:0000259" key="3">
    <source>
        <dbReference type="Pfam" id="PF16874"/>
    </source>
</evidence>
<sequence length="691" mass="79051">MENKSLFRYHSGLGLYAERFEDGMLVCVDYEDNGIPRKDKDQRVHRPAFNLTIDGESLYFGWEYQGFTREISDQNISKSVLELKHSVKPIRLRIHTECFGNGFFRRYMEITNISESESLGLTSVIPICGEMWYMSDNLVDNLKDESVLPYSVGYFKDVAWGQEGNFAWSDIPSNTSISFGSDRGRSGWNNPFFILRNNIYGGYFICNLAWSANWKAVVHNNRSVPSAASLVFEMSPVAPAPMRIISPGETVKIPEVHFGIGHQDLDSLIQNQHKYLRGNVLKKSNDGIQPVMYNHWGYTEDEISEESLKREVDIAAEIGAELFIVDAGWYADKGTSWWNNTGYWYAGDRLPNDLFPVFEYAREKGLKCGLWVEIESASKDSKIATEHPDWFITRYGKRQERILDLANPEVKEYMEEEIIRLIERYDLNLFRLDYNMNADEGGFNLKNGKMENTLWRHVESLYEIFDKMRTRFPNVLFENCSSGGGRTDLGMVSRFTTTWISDWMRMPRTVRILNGMSMVLPPEYLNRTFGVIMEGSYRGNIETQLHNVIMAHPTISGISPQLSEANPEGLECVKKYITIYKDFIRPLQGSAKVYHHTPNIAGADGTGWCALEYASPDGKKCVAAVFRLINSDIDTYTLKYRGLKEDKSYRVTVEPGTKTFIKDGYSLMHDGLNIKLDNALTSNLTLLEAID</sequence>
<dbReference type="STRING" id="697281.Mahau_2684"/>
<dbReference type="Gene3D" id="3.20.20.70">
    <property type="entry name" value="Aldolase class I"/>
    <property type="match status" value="1"/>
</dbReference>
<name>F3ZYQ2_MAHA5</name>
<evidence type="ECO:0000256" key="2">
    <source>
        <dbReference type="ARBA" id="ARBA00023295"/>
    </source>
</evidence>
<dbReference type="SUPFAM" id="SSF51445">
    <property type="entry name" value="(Trans)glycosidases"/>
    <property type="match status" value="1"/>
</dbReference>
<dbReference type="PRINTS" id="PR00743">
    <property type="entry name" value="GLHYDRLASE36"/>
</dbReference>
<dbReference type="InterPro" id="IPR050985">
    <property type="entry name" value="Alpha-glycosidase_related"/>
</dbReference>
<keyword evidence="5" id="KW-1185">Reference proteome</keyword>
<dbReference type="InterPro" id="IPR013780">
    <property type="entry name" value="Glyco_hydro_b"/>
</dbReference>